<dbReference type="PANTHER" id="PTHR42648">
    <property type="entry name" value="TRANSPOSASE, PUTATIVE-RELATED"/>
    <property type="match status" value="1"/>
</dbReference>
<dbReference type="InterPro" id="IPR001584">
    <property type="entry name" value="Integrase_cat-core"/>
</dbReference>
<proteinExistence type="predicted"/>
<evidence type="ECO:0000259" key="2">
    <source>
        <dbReference type="PROSITE" id="PS50994"/>
    </source>
</evidence>
<feature type="compositionally biased region" description="Basic and acidic residues" evidence="1">
    <location>
        <begin position="411"/>
        <end position="422"/>
    </location>
</feature>
<dbReference type="GO" id="GO:0015074">
    <property type="term" value="P:DNA integration"/>
    <property type="evidence" value="ECO:0007669"/>
    <property type="project" value="InterPro"/>
</dbReference>
<comment type="caution">
    <text evidence="3">The sequence shown here is derived from an EMBL/GenBank/DDBJ whole genome shotgun (WGS) entry which is preliminary data.</text>
</comment>
<evidence type="ECO:0000313" key="3">
    <source>
        <dbReference type="EMBL" id="KAI0492295.1"/>
    </source>
</evidence>
<dbReference type="InterPro" id="IPR036397">
    <property type="entry name" value="RNaseH_sf"/>
</dbReference>
<dbReference type="InterPro" id="IPR012337">
    <property type="entry name" value="RNaseH-like_sf"/>
</dbReference>
<name>A0A8T3AD88_DENNO</name>
<feature type="region of interest" description="Disordered" evidence="1">
    <location>
        <begin position="442"/>
        <end position="473"/>
    </location>
</feature>
<accession>A0A8T3AD88</accession>
<gene>
    <name evidence="3" type="ORF">KFK09_026565</name>
</gene>
<keyword evidence="4" id="KW-1185">Reference proteome</keyword>
<dbReference type="EMBL" id="JAGYWB010000018">
    <property type="protein sequence ID" value="KAI0492295.1"/>
    <property type="molecule type" value="Genomic_DNA"/>
</dbReference>
<dbReference type="PROSITE" id="PS50994">
    <property type="entry name" value="INTEGRASE"/>
    <property type="match status" value="1"/>
</dbReference>
<organism evidence="3 4">
    <name type="scientific">Dendrobium nobile</name>
    <name type="common">Orchid</name>
    <dbReference type="NCBI Taxonomy" id="94219"/>
    <lineage>
        <taxon>Eukaryota</taxon>
        <taxon>Viridiplantae</taxon>
        <taxon>Streptophyta</taxon>
        <taxon>Embryophyta</taxon>
        <taxon>Tracheophyta</taxon>
        <taxon>Spermatophyta</taxon>
        <taxon>Magnoliopsida</taxon>
        <taxon>Liliopsida</taxon>
        <taxon>Asparagales</taxon>
        <taxon>Orchidaceae</taxon>
        <taxon>Epidendroideae</taxon>
        <taxon>Malaxideae</taxon>
        <taxon>Dendrobiinae</taxon>
        <taxon>Dendrobium</taxon>
    </lineage>
</organism>
<protein>
    <recommendedName>
        <fullName evidence="2">Integrase catalytic domain-containing protein</fullName>
    </recommendedName>
</protein>
<dbReference type="Gene3D" id="3.30.420.10">
    <property type="entry name" value="Ribonuclease H-like superfamily/Ribonuclease H"/>
    <property type="match status" value="1"/>
</dbReference>
<dbReference type="Pfam" id="PF00665">
    <property type="entry name" value="rve"/>
    <property type="match status" value="1"/>
</dbReference>
<dbReference type="PANTHER" id="PTHR42648:SF26">
    <property type="entry name" value="INTEGRASE CATALYTIC DOMAIN-CONTAINING PROTEIN"/>
    <property type="match status" value="1"/>
</dbReference>
<dbReference type="Pfam" id="PF25597">
    <property type="entry name" value="SH3_retrovirus"/>
    <property type="match status" value="1"/>
</dbReference>
<evidence type="ECO:0000313" key="4">
    <source>
        <dbReference type="Proteomes" id="UP000829196"/>
    </source>
</evidence>
<feature type="domain" description="Integrase catalytic" evidence="2">
    <location>
        <begin position="176"/>
        <end position="342"/>
    </location>
</feature>
<reference evidence="3" key="1">
    <citation type="journal article" date="2022" name="Front. Genet.">
        <title>Chromosome-Scale Assembly of the Dendrobium nobile Genome Provides Insights Into the Molecular Mechanism of the Biosynthesis of the Medicinal Active Ingredient of Dendrobium.</title>
        <authorList>
            <person name="Xu Q."/>
            <person name="Niu S.-C."/>
            <person name="Li K.-L."/>
            <person name="Zheng P.-J."/>
            <person name="Zhang X.-J."/>
            <person name="Jia Y."/>
            <person name="Liu Y."/>
            <person name="Niu Y.-X."/>
            <person name="Yu L.-H."/>
            <person name="Chen D.-F."/>
            <person name="Zhang G.-Q."/>
        </authorList>
    </citation>
    <scope>NUCLEOTIDE SEQUENCE</scope>
    <source>
        <tissue evidence="3">Leaf</tissue>
    </source>
</reference>
<sequence length="548" mass="62149">MSNTNENLDFYNTYNGNDTITFGDGRSVPIAHTGTSILPTPARKLILSRLLHIPSLSYNLLSIFNLVKDNPISITFDANGFVFKDQTTNQIILQGPCSKGVYKIAAQPSRLLAQALTVTNTPSVDWHLCLGHPHHRILKQISHSNPSLHISHFKSACTSCMSYKGQKLSFDRSTSRTRYPLELVHSDVWGPSPVSSHQGFRYYIIFVDDFSRFIWLFPIMHKSDVTNTFIQFVTFIERQTNRKIKIIRSDGGGEFVNNHFQTFTKNAGIMHQTSCPYTPEQNGIAERKHRHIITMTRTLLQIAELPMNYWLDAASTATYLINRLPSITTENMSPLQRMFNIQPSYEHLRIFGCECYPLLPPVDRTKLTPTSPSCIFLGYSDTSKGYKCLNSITKQISISRNVKFNESVFPSKDRSSQDHQTDSHIPSPLLIPPSTLYSQKSLNQRQVLRSKSQDTSLPANIPSYPPTPTAPNSNLNLPHLSNNTPKHLMTTRTKTGSLKPVNRLNLLHQDQPQGDPTTYSEASKKFEWRQAMAQEFFAMQKKGTWILV</sequence>
<evidence type="ECO:0000256" key="1">
    <source>
        <dbReference type="SAM" id="MobiDB-lite"/>
    </source>
</evidence>
<dbReference type="InterPro" id="IPR039537">
    <property type="entry name" value="Retrotran_Ty1/copia-like"/>
</dbReference>
<dbReference type="Proteomes" id="UP000829196">
    <property type="component" value="Unassembled WGS sequence"/>
</dbReference>
<dbReference type="OrthoDB" id="1737296at2759"/>
<dbReference type="SUPFAM" id="SSF53098">
    <property type="entry name" value="Ribonuclease H-like"/>
    <property type="match status" value="1"/>
</dbReference>
<dbReference type="AlphaFoldDB" id="A0A8T3AD88"/>
<feature type="compositionally biased region" description="Polar residues" evidence="1">
    <location>
        <begin position="442"/>
        <end position="458"/>
    </location>
</feature>
<dbReference type="GO" id="GO:0003676">
    <property type="term" value="F:nucleic acid binding"/>
    <property type="evidence" value="ECO:0007669"/>
    <property type="project" value="InterPro"/>
</dbReference>
<dbReference type="InterPro" id="IPR057670">
    <property type="entry name" value="SH3_retrovirus"/>
</dbReference>
<feature type="region of interest" description="Disordered" evidence="1">
    <location>
        <begin position="409"/>
        <end position="430"/>
    </location>
</feature>